<protein>
    <recommendedName>
        <fullName evidence="5">Pentatricopeptide repeat-containing protein</fullName>
    </recommendedName>
</protein>
<reference evidence="3 4" key="1">
    <citation type="submission" date="2024-02" db="EMBL/GenBank/DDBJ databases">
        <authorList>
            <person name="Vignale AGUSTIN F."/>
            <person name="Sosa J E."/>
            <person name="Modenutti C."/>
        </authorList>
    </citation>
    <scope>NUCLEOTIDE SEQUENCE [LARGE SCALE GENOMIC DNA]</scope>
</reference>
<dbReference type="PROSITE" id="PS51375">
    <property type="entry name" value="PPR"/>
    <property type="match status" value="2"/>
</dbReference>
<evidence type="ECO:0000256" key="2">
    <source>
        <dbReference type="PROSITE-ProRule" id="PRU00708"/>
    </source>
</evidence>
<keyword evidence="4" id="KW-1185">Reference proteome</keyword>
<evidence type="ECO:0000256" key="1">
    <source>
        <dbReference type="ARBA" id="ARBA00022737"/>
    </source>
</evidence>
<evidence type="ECO:0000313" key="4">
    <source>
        <dbReference type="Proteomes" id="UP001642360"/>
    </source>
</evidence>
<dbReference type="Gene3D" id="1.25.40.10">
    <property type="entry name" value="Tetratricopeptide repeat domain"/>
    <property type="match status" value="1"/>
</dbReference>
<dbReference type="NCBIfam" id="TIGR00756">
    <property type="entry name" value="PPR"/>
    <property type="match status" value="1"/>
</dbReference>
<dbReference type="InterPro" id="IPR002885">
    <property type="entry name" value="PPR_rpt"/>
</dbReference>
<dbReference type="EMBL" id="CAUOFW020007057">
    <property type="protein sequence ID" value="CAK9177510.1"/>
    <property type="molecule type" value="Genomic_DNA"/>
</dbReference>
<sequence>MMRLAGKRVSSSLHPWLLNHTANFTTQHALSSPSESHYSDTVYGSCDHLDLACQLLNEFSCWDFDLVSANMIIASFMKEALDMFRNMLTSNIEPDGFTFASIVTGCARLGALDYAKWVHNLMFEKRVELNYILRSALIDMHSKCGRIETAKAIFDSDRHTDVSVWNAMINGLAIHGLAFDAIAIFSMMEVENILPDSITLWEF</sequence>
<evidence type="ECO:0008006" key="5">
    <source>
        <dbReference type="Google" id="ProtNLM"/>
    </source>
</evidence>
<dbReference type="Proteomes" id="UP001642360">
    <property type="component" value="Unassembled WGS sequence"/>
</dbReference>
<feature type="repeat" description="PPR" evidence="2">
    <location>
        <begin position="161"/>
        <end position="195"/>
    </location>
</feature>
<evidence type="ECO:0000313" key="3">
    <source>
        <dbReference type="EMBL" id="CAK9177510.1"/>
    </source>
</evidence>
<proteinExistence type="predicted"/>
<gene>
    <name evidence="3" type="ORF">ILEXP_LOCUS47396</name>
</gene>
<comment type="caution">
    <text evidence="3">The sequence shown here is derived from an EMBL/GenBank/DDBJ whole genome shotgun (WGS) entry which is preliminary data.</text>
</comment>
<dbReference type="InterPro" id="IPR011990">
    <property type="entry name" value="TPR-like_helical_dom_sf"/>
</dbReference>
<name>A0ABC8UC09_9AQUA</name>
<dbReference type="Pfam" id="PF13812">
    <property type="entry name" value="PPR_3"/>
    <property type="match status" value="1"/>
</dbReference>
<feature type="repeat" description="PPR" evidence="2">
    <location>
        <begin position="95"/>
        <end position="129"/>
    </location>
</feature>
<dbReference type="PANTHER" id="PTHR47926:SF360">
    <property type="entry name" value="PENTATRICOPEPTIDE REPEAT-CONTAINING PROTEIN"/>
    <property type="match status" value="1"/>
</dbReference>
<dbReference type="InterPro" id="IPR046960">
    <property type="entry name" value="PPR_At4g14850-like_plant"/>
</dbReference>
<dbReference type="PANTHER" id="PTHR47926">
    <property type="entry name" value="PENTATRICOPEPTIDE REPEAT-CONTAINING PROTEIN"/>
    <property type="match status" value="1"/>
</dbReference>
<keyword evidence="1" id="KW-0677">Repeat</keyword>
<organism evidence="3 4">
    <name type="scientific">Ilex paraguariensis</name>
    <name type="common">yerba mate</name>
    <dbReference type="NCBI Taxonomy" id="185542"/>
    <lineage>
        <taxon>Eukaryota</taxon>
        <taxon>Viridiplantae</taxon>
        <taxon>Streptophyta</taxon>
        <taxon>Embryophyta</taxon>
        <taxon>Tracheophyta</taxon>
        <taxon>Spermatophyta</taxon>
        <taxon>Magnoliopsida</taxon>
        <taxon>eudicotyledons</taxon>
        <taxon>Gunneridae</taxon>
        <taxon>Pentapetalae</taxon>
        <taxon>asterids</taxon>
        <taxon>campanulids</taxon>
        <taxon>Aquifoliales</taxon>
        <taxon>Aquifoliaceae</taxon>
        <taxon>Ilex</taxon>
    </lineage>
</organism>
<dbReference type="Pfam" id="PF01535">
    <property type="entry name" value="PPR"/>
    <property type="match status" value="1"/>
</dbReference>
<accession>A0ABC8UC09</accession>
<dbReference type="AlphaFoldDB" id="A0ABC8UC09"/>